<keyword evidence="1" id="KW-0479">Metal-binding</keyword>
<feature type="region of interest" description="Disordered" evidence="5">
    <location>
        <begin position="1"/>
        <end position="104"/>
    </location>
</feature>
<dbReference type="Gene3D" id="3.60.40.10">
    <property type="entry name" value="PPM-type phosphatase domain"/>
    <property type="match status" value="1"/>
</dbReference>
<dbReference type="CDD" id="cd00143">
    <property type="entry name" value="PP2Cc"/>
    <property type="match status" value="1"/>
</dbReference>
<organism evidence="7">
    <name type="scientific">Chrysotila carterae</name>
    <name type="common">Marine alga</name>
    <name type="synonym">Syracosphaera carterae</name>
    <dbReference type="NCBI Taxonomy" id="13221"/>
    <lineage>
        <taxon>Eukaryota</taxon>
        <taxon>Haptista</taxon>
        <taxon>Haptophyta</taxon>
        <taxon>Prymnesiophyceae</taxon>
        <taxon>Isochrysidales</taxon>
        <taxon>Isochrysidaceae</taxon>
        <taxon>Chrysotila</taxon>
    </lineage>
</organism>
<evidence type="ECO:0000256" key="1">
    <source>
        <dbReference type="ARBA" id="ARBA00022723"/>
    </source>
</evidence>
<evidence type="ECO:0000256" key="3">
    <source>
        <dbReference type="ARBA" id="ARBA00022912"/>
    </source>
</evidence>
<name>A0A6S9USW0_CHRCT</name>
<comment type="similarity">
    <text evidence="4">Belongs to the PP2C family.</text>
</comment>
<dbReference type="Pfam" id="PF00481">
    <property type="entry name" value="PP2C"/>
    <property type="match status" value="1"/>
</dbReference>
<dbReference type="InterPro" id="IPR000222">
    <property type="entry name" value="PP2C_BS"/>
</dbReference>
<feature type="compositionally biased region" description="Polar residues" evidence="5">
    <location>
        <begin position="1"/>
        <end position="11"/>
    </location>
</feature>
<dbReference type="EMBL" id="HBIZ01021583">
    <property type="protein sequence ID" value="CAE0761040.1"/>
    <property type="molecule type" value="Transcribed_RNA"/>
</dbReference>
<dbReference type="GO" id="GO:0004722">
    <property type="term" value="F:protein serine/threonine phosphatase activity"/>
    <property type="evidence" value="ECO:0007669"/>
    <property type="project" value="InterPro"/>
</dbReference>
<reference evidence="7" key="1">
    <citation type="submission" date="2021-01" db="EMBL/GenBank/DDBJ databases">
        <authorList>
            <person name="Corre E."/>
            <person name="Pelletier E."/>
            <person name="Niang G."/>
            <person name="Scheremetjew M."/>
            <person name="Finn R."/>
            <person name="Kale V."/>
            <person name="Holt S."/>
            <person name="Cochrane G."/>
            <person name="Meng A."/>
            <person name="Brown T."/>
            <person name="Cohen L."/>
        </authorList>
    </citation>
    <scope>NUCLEOTIDE SEQUENCE</scope>
    <source>
        <strain evidence="7">CCMP645</strain>
    </source>
</reference>
<dbReference type="PANTHER" id="PTHR47992">
    <property type="entry name" value="PROTEIN PHOSPHATASE"/>
    <property type="match status" value="1"/>
</dbReference>
<evidence type="ECO:0000256" key="5">
    <source>
        <dbReference type="SAM" id="MobiDB-lite"/>
    </source>
</evidence>
<keyword evidence="3 4" id="KW-0904">Protein phosphatase</keyword>
<dbReference type="SMART" id="SM00331">
    <property type="entry name" value="PP2C_SIG"/>
    <property type="match status" value="1"/>
</dbReference>
<dbReference type="PROSITE" id="PS01032">
    <property type="entry name" value="PPM_1"/>
    <property type="match status" value="1"/>
</dbReference>
<dbReference type="SMART" id="SM00332">
    <property type="entry name" value="PP2Cc"/>
    <property type="match status" value="1"/>
</dbReference>
<dbReference type="PROSITE" id="PS51746">
    <property type="entry name" value="PPM_2"/>
    <property type="match status" value="1"/>
</dbReference>
<gene>
    <name evidence="7" type="ORF">PCAR00345_LOCUS13651</name>
    <name evidence="8" type="ORF">PCAR00345_LOCUS13652</name>
</gene>
<dbReference type="AlphaFoldDB" id="A0A6S9USW0"/>
<accession>A0A6S9USW0</accession>
<dbReference type="GO" id="GO:0046872">
    <property type="term" value="F:metal ion binding"/>
    <property type="evidence" value="ECO:0007669"/>
    <property type="project" value="UniProtKB-KW"/>
</dbReference>
<protein>
    <recommendedName>
        <fullName evidence="6">PPM-type phosphatase domain-containing protein</fullName>
    </recommendedName>
</protein>
<dbReference type="EMBL" id="HBIZ01021582">
    <property type="protein sequence ID" value="CAE0761039.1"/>
    <property type="molecule type" value="Transcribed_RNA"/>
</dbReference>
<dbReference type="InterPro" id="IPR001932">
    <property type="entry name" value="PPM-type_phosphatase-like_dom"/>
</dbReference>
<evidence type="ECO:0000256" key="2">
    <source>
        <dbReference type="ARBA" id="ARBA00022801"/>
    </source>
</evidence>
<keyword evidence="2 4" id="KW-0378">Hydrolase</keyword>
<dbReference type="InterPro" id="IPR015655">
    <property type="entry name" value="PP2C"/>
</dbReference>
<evidence type="ECO:0000256" key="4">
    <source>
        <dbReference type="RuleBase" id="RU003465"/>
    </source>
</evidence>
<feature type="domain" description="PPM-type phosphatase" evidence="6">
    <location>
        <begin position="120"/>
        <end position="390"/>
    </location>
</feature>
<evidence type="ECO:0000313" key="8">
    <source>
        <dbReference type="EMBL" id="CAE0761040.1"/>
    </source>
</evidence>
<dbReference type="SUPFAM" id="SSF81606">
    <property type="entry name" value="PP2C-like"/>
    <property type="match status" value="1"/>
</dbReference>
<proteinExistence type="inferred from homology"/>
<evidence type="ECO:0000259" key="6">
    <source>
        <dbReference type="PROSITE" id="PS51746"/>
    </source>
</evidence>
<sequence>MGNTCAKTTLAENPPAATVEAMPVKSPPATIEPPQPQPALEVSNVPSDPEERNDDSSRSASPSPNGKGKTFRERRLSVAQNRDPQAKGKARRLSVYGSGGDGDHPTSLVPPIPACGCKSVAGLEPVPGGSVSKINQDRAVAIYPYFDDKATGLFGVFDGHGRVGEQVSQYVIEQLPDELANHEKMVSDPGTALRESFVEVDRTLADAVDASVSGTTAVACLIRGNHLWLANSGDSRAIIARQKPKSTALKAIDLTRDQKPDSPDEMRRILQMGGHITPAGANGSPSRVWHNLRGLAMARSIGDHHAATVGVIAEPEITEYDITDDDVALIIASDGVWELLSSQTVVDILSNVKNLDPMEICNNIIEQASYMWKVEEGDYRDDITVVVVTFPWLDSYGDDEPSASEPEPTP</sequence>
<evidence type="ECO:0000313" key="7">
    <source>
        <dbReference type="EMBL" id="CAE0761039.1"/>
    </source>
</evidence>
<dbReference type="InterPro" id="IPR036457">
    <property type="entry name" value="PPM-type-like_dom_sf"/>
</dbReference>